<dbReference type="GO" id="GO:0032797">
    <property type="term" value="C:SMN complex"/>
    <property type="evidence" value="ECO:0007669"/>
    <property type="project" value="TreeGrafter"/>
</dbReference>
<evidence type="ECO:0000313" key="6">
    <source>
        <dbReference type="Proteomes" id="UP000594454"/>
    </source>
</evidence>
<dbReference type="InterPro" id="IPR015943">
    <property type="entry name" value="WD40/YVTN_repeat-like_dom_sf"/>
</dbReference>
<dbReference type="SMART" id="SM00320">
    <property type="entry name" value="WD40"/>
    <property type="match status" value="7"/>
</dbReference>
<feature type="domain" description="Gem-associated protein 5 TPR" evidence="3">
    <location>
        <begin position="923"/>
        <end position="1095"/>
    </location>
</feature>
<organism evidence="5 6">
    <name type="scientific">Hermetia illucens</name>
    <name type="common">Black soldier fly</name>
    <dbReference type="NCBI Taxonomy" id="343691"/>
    <lineage>
        <taxon>Eukaryota</taxon>
        <taxon>Metazoa</taxon>
        <taxon>Ecdysozoa</taxon>
        <taxon>Arthropoda</taxon>
        <taxon>Hexapoda</taxon>
        <taxon>Insecta</taxon>
        <taxon>Pterygota</taxon>
        <taxon>Neoptera</taxon>
        <taxon>Endopterygota</taxon>
        <taxon>Diptera</taxon>
        <taxon>Brachycera</taxon>
        <taxon>Stratiomyomorpha</taxon>
        <taxon>Stratiomyidae</taxon>
        <taxon>Hermetiinae</taxon>
        <taxon>Hermetia</taxon>
    </lineage>
</organism>
<evidence type="ECO:0000259" key="2">
    <source>
        <dbReference type="Pfam" id="PF23770"/>
    </source>
</evidence>
<dbReference type="GO" id="GO:0000387">
    <property type="term" value="P:spliceosomal snRNP assembly"/>
    <property type="evidence" value="ECO:0007669"/>
    <property type="project" value="TreeGrafter"/>
</dbReference>
<dbReference type="AlphaFoldDB" id="A0A7R8U9S1"/>
<accession>A0A7R8U9S1</accession>
<dbReference type="InterPro" id="IPR056424">
    <property type="entry name" value="Beta-prop_GEMI5_2nd"/>
</dbReference>
<dbReference type="Pfam" id="PF23774">
    <property type="entry name" value="TPR_GEMI5"/>
    <property type="match status" value="1"/>
</dbReference>
<evidence type="ECO:0000259" key="3">
    <source>
        <dbReference type="Pfam" id="PF23774"/>
    </source>
</evidence>
<dbReference type="InterPro" id="IPR001680">
    <property type="entry name" value="WD40_rpt"/>
</dbReference>
<dbReference type="EMBL" id="LR899009">
    <property type="protein sequence ID" value="CAD7076808.1"/>
    <property type="molecule type" value="Genomic_DNA"/>
</dbReference>
<reference evidence="5 6" key="1">
    <citation type="submission" date="2020-11" db="EMBL/GenBank/DDBJ databases">
        <authorList>
            <person name="Wallbank WR R."/>
            <person name="Pardo Diaz C."/>
            <person name="Kozak K."/>
            <person name="Martin S."/>
            <person name="Jiggins C."/>
            <person name="Moest M."/>
            <person name="Warren A I."/>
            <person name="Generalovic N T."/>
            <person name="Byers J.R.P. K."/>
            <person name="Montejo-Kovacevich G."/>
            <person name="Yen C E."/>
        </authorList>
    </citation>
    <scope>NUCLEOTIDE SEQUENCE [LARGE SCALE GENOMIC DNA]</scope>
</reference>
<dbReference type="InterPro" id="IPR056421">
    <property type="entry name" value="TPR_GEMI5"/>
</dbReference>
<evidence type="ECO:0000256" key="1">
    <source>
        <dbReference type="PROSITE-ProRule" id="PRU00221"/>
    </source>
</evidence>
<proteinExistence type="predicted"/>
<dbReference type="InterPro" id="IPR036322">
    <property type="entry name" value="WD40_repeat_dom_sf"/>
</dbReference>
<gene>
    <name evidence="5" type="ORF">HERILL_LOCUS201</name>
</gene>
<dbReference type="Pfam" id="PF23775">
    <property type="entry name" value="Beta-prop_RIG_2nd"/>
    <property type="match status" value="1"/>
</dbReference>
<feature type="domain" description="Gem-associated protein 5 second beta-propeller" evidence="4">
    <location>
        <begin position="519"/>
        <end position="797"/>
    </location>
</feature>
<feature type="repeat" description="WD" evidence="1">
    <location>
        <begin position="386"/>
        <end position="409"/>
    </location>
</feature>
<name>A0A7R8U9S1_HERIL</name>
<dbReference type="InterPro" id="IPR052640">
    <property type="entry name" value="Gemin-5"/>
</dbReference>
<dbReference type="InterPro" id="IPR056432">
    <property type="entry name" value="Beta-prop_GEMI5_1st"/>
</dbReference>
<dbReference type="OrthoDB" id="7326421at2759"/>
<dbReference type="PANTHER" id="PTHR46362">
    <property type="entry name" value="GEM-ASSOCIATED PROTEIN 5"/>
    <property type="match status" value="1"/>
</dbReference>
<sequence>MDPVKIPLAANWNLISSTAACPDGGFLYIGFKSVNYISAIKDDEVPVIKAISMRQKIKSIDCDPDWSETKYFAALADDNTVQVWDLNASQAEKGHKAHIKVIGNITSIGDGDGPPDSVAMCFLQNRTVLSIDSTCIVKYCVSSNRYTKNKRILSNKHKITIAKGSPYDENLIAFGSVRGLIFLVNLATETIVSTFCGHSRDITSFSWIVAPAPTQPRPTKTPVRKFSRKVAAAQNVSTDDVFDIYDFDYLENEFGVPARLDAKIPSDAESADNEPQDAPSNENFNFIEACKSLKDDILARNREDAFQDSPARQQRQVTLEDCQQAIHDREETCTSRSFECDSELSVEFPESSEDSLLEDFQNNCTLTSNVDSNGLSKERATSQDVFLASGSLDGSVWIWNIRTGESVDQISLKGPHNQHGNNYIEVTWLNANTLITNNKSCELAIYAAGPSANKKVEFKREKHESKQRNVVGLCKMVNCPIVWTISSRRELVCENIETKQTLAKYSCAVTGVSAIRENPGDMNRVAIGFPDRRIGLMSLGSITPTNITMECLTLKEDTQIVSLCWSSNARYLAFGTGEGRVGVLDSEKTTGPIVLMKPFSGKPVYSLAWSSNTIFACSQEKVAYYEWNGKAQHATKLDSIKQASTIALHENLLLVGTQNGDVVLYTRSDGSSVDFKLISAKHTSSKYISEISFNPLNPTLVAVSSPSNNVTILKIVDLCLETDRILGTHDFQPGNPWVKWSNKNENLLLSCGFDGSIAIWNLSQPKQELTFVKHFDSPMLCAIFSPINEDIVICAGKATSIEMFNYLDTPAENLGKSKHKKKHLGEVQWGTRLDNAAPLKKKSKQKQKDNKVDDGNLEMLERLKSIKGEGNDIPMESDPNSNFIAKNPSTILHLLAKELNKDTLQSIRNVLENNSESPLISEKLFGSRQDAEDIMNAEMKNHEISNTKSIGRTLIPQITGNLKEEILQCIKSKKLNETHISLAPTISYDFWKKCCKAYANQLLEIGLVLNAASYLLACHEIRESVDYLMEKHYYREAWIIAKMHIDSRDPMFDDLLKAWVEHISSTGNYEGAALLCTLAGNYSGALKCLSERRQQTDEHREVMEALETKVPI</sequence>
<keyword evidence="6" id="KW-1185">Reference proteome</keyword>
<dbReference type="PROSITE" id="PS50082">
    <property type="entry name" value="WD_REPEATS_2"/>
    <property type="match status" value="1"/>
</dbReference>
<dbReference type="PANTHER" id="PTHR46362:SF1">
    <property type="entry name" value="GEM-ASSOCIATED PROTEIN 5"/>
    <property type="match status" value="1"/>
</dbReference>
<dbReference type="Proteomes" id="UP000594454">
    <property type="component" value="Chromosome 1"/>
</dbReference>
<dbReference type="InParanoid" id="A0A7R8U9S1"/>
<dbReference type="GO" id="GO:0005634">
    <property type="term" value="C:nucleus"/>
    <property type="evidence" value="ECO:0007669"/>
    <property type="project" value="TreeGrafter"/>
</dbReference>
<evidence type="ECO:0000259" key="4">
    <source>
        <dbReference type="Pfam" id="PF23775"/>
    </source>
</evidence>
<protein>
    <submittedName>
        <fullName evidence="5">Uncharacterized protein</fullName>
    </submittedName>
</protein>
<feature type="domain" description="Gem-associated protein 5 first beta-propeller" evidence="2">
    <location>
        <begin position="23"/>
        <end position="356"/>
    </location>
</feature>
<dbReference type="Pfam" id="PF23770">
    <property type="entry name" value="Beta-prop_RIG_1st"/>
    <property type="match status" value="1"/>
</dbReference>
<dbReference type="FunCoup" id="A0A7R8U9S1">
    <property type="interactions" value="1118"/>
</dbReference>
<dbReference type="GO" id="GO:0003730">
    <property type="term" value="F:mRNA 3'-UTR binding"/>
    <property type="evidence" value="ECO:0007669"/>
    <property type="project" value="TreeGrafter"/>
</dbReference>
<dbReference type="OMA" id="DVSPMWG"/>
<dbReference type="PROSITE" id="PS51257">
    <property type="entry name" value="PROKAR_LIPOPROTEIN"/>
    <property type="match status" value="1"/>
</dbReference>
<dbReference type="Gene3D" id="2.130.10.10">
    <property type="entry name" value="YVTN repeat-like/Quinoprotein amine dehydrogenase"/>
    <property type="match status" value="3"/>
</dbReference>
<keyword evidence="1" id="KW-0853">WD repeat</keyword>
<dbReference type="SUPFAM" id="SSF50978">
    <property type="entry name" value="WD40 repeat-like"/>
    <property type="match status" value="2"/>
</dbReference>
<evidence type="ECO:0000313" key="5">
    <source>
        <dbReference type="EMBL" id="CAD7076808.1"/>
    </source>
</evidence>